<dbReference type="STRING" id="631.CH53_1144"/>
<dbReference type="RefSeq" id="WP_005189768.1">
    <property type="nucleotide sequence ID" value="NZ_CBCSII010000032.1"/>
</dbReference>
<dbReference type="OrthoDB" id="4010842at2"/>
<organism evidence="1 2">
    <name type="scientific">Yersinia intermedia</name>
    <dbReference type="NCBI Taxonomy" id="631"/>
    <lineage>
        <taxon>Bacteria</taxon>
        <taxon>Pseudomonadati</taxon>
        <taxon>Pseudomonadota</taxon>
        <taxon>Gammaproteobacteria</taxon>
        <taxon>Enterobacterales</taxon>
        <taxon>Yersiniaceae</taxon>
        <taxon>Yersinia</taxon>
    </lineage>
</organism>
<evidence type="ECO:0008006" key="3">
    <source>
        <dbReference type="Google" id="ProtNLM"/>
    </source>
</evidence>
<dbReference type="AlphaFoldDB" id="A0A0T9LH53"/>
<protein>
    <recommendedName>
        <fullName evidence="3">Glycosyl transferase family 1 domain-containing protein</fullName>
    </recommendedName>
</protein>
<gene>
    <name evidence="1" type="ORF">ERS008530_00010</name>
</gene>
<dbReference type="EMBL" id="CPZJ01000001">
    <property type="protein sequence ID" value="CNE94992.1"/>
    <property type="molecule type" value="Genomic_DNA"/>
</dbReference>
<evidence type="ECO:0000313" key="2">
    <source>
        <dbReference type="Proteomes" id="UP000038750"/>
    </source>
</evidence>
<reference evidence="1 2" key="1">
    <citation type="submission" date="2015-03" db="EMBL/GenBank/DDBJ databases">
        <authorList>
            <person name="Murphy D."/>
        </authorList>
    </citation>
    <scope>NUCLEOTIDE SEQUENCE [LARGE SCALE GENOMIC DNA]</scope>
    <source>
        <strain evidence="1 2">BR165/97</strain>
    </source>
</reference>
<dbReference type="eggNOG" id="COG0438">
    <property type="taxonomic scope" value="Bacteria"/>
</dbReference>
<sequence length="466" mass="53542">MKKMKWAIISGDGLPTSGLLTIFRNVVEIAIKNNKIINEIPADLGFSWRPDKKHFFPYGSAESHYPTWMNVSSIHQKIPYDNDHAQCFTHIRKRVARYESLTDAEIKDINQDIDSIAKIYEDYFLSWFEDNNVDWVFCLNITLSDAVPVSLALHNAARKYWAKKNNGGIIFWDHDLFGSYAIYEHEERLYPEKPNILTPIPQDNAYTKWIVASEALAKESRNYPTELVPDVIPNILPSIDMSVFNDIHIDFLSQHNIPVGSSIVIVPVRVFRVKGIEISISVFNELFDIYKEKKLLTPKLLIFGNINEDPEYAYELKEQVKRCGLDDDIIFLDEVPIQTYKSKENQWYLDEIDLLTICHTLSGAVLFTPNVENVESVGLGPALAAIAGIPCAVTHYSAFTEFYGTGYHHIKVIPEHPRDAAQQLFTWMRLHAAESNDIKILLANNKKFVQSRFPEKPWSEFMDKLQ</sequence>
<dbReference type="Gene3D" id="3.40.50.2000">
    <property type="entry name" value="Glycogen Phosphorylase B"/>
    <property type="match status" value="1"/>
</dbReference>
<accession>A0A0T9LH53</accession>
<dbReference type="Proteomes" id="UP000038750">
    <property type="component" value="Unassembled WGS sequence"/>
</dbReference>
<dbReference type="SUPFAM" id="SSF53756">
    <property type="entry name" value="UDP-Glycosyltransferase/glycogen phosphorylase"/>
    <property type="match status" value="1"/>
</dbReference>
<name>A0A0T9LH53_YERIN</name>
<evidence type="ECO:0000313" key="1">
    <source>
        <dbReference type="EMBL" id="CNE94992.1"/>
    </source>
</evidence>
<proteinExistence type="predicted"/>